<name>A0ABN3B8A9_9MICO</name>
<comment type="cofactor">
    <cofactor evidence="1 4">
        <name>pyridoxal 5'-phosphate</name>
        <dbReference type="ChEBI" id="CHEBI:597326"/>
    </cofactor>
</comment>
<gene>
    <name evidence="6" type="primary">alr</name>
    <name evidence="6" type="ORF">GCM10009786_19350</name>
</gene>
<dbReference type="InterPro" id="IPR029066">
    <property type="entry name" value="PLP-binding_barrel"/>
</dbReference>
<reference evidence="6 7" key="1">
    <citation type="journal article" date="2019" name="Int. J. Syst. Evol. Microbiol.">
        <title>The Global Catalogue of Microorganisms (GCM) 10K type strain sequencing project: providing services to taxonomists for standard genome sequencing and annotation.</title>
        <authorList>
            <consortium name="The Broad Institute Genomics Platform"/>
            <consortium name="The Broad Institute Genome Sequencing Center for Infectious Disease"/>
            <person name="Wu L."/>
            <person name="Ma J."/>
        </authorList>
    </citation>
    <scope>NUCLEOTIDE SEQUENCE [LARGE SCALE GENOMIC DNA]</scope>
    <source>
        <strain evidence="6 7">JCM 14919</strain>
    </source>
</reference>
<dbReference type="EMBL" id="BAAAOP010000007">
    <property type="protein sequence ID" value="GAA2188816.1"/>
    <property type="molecule type" value="Genomic_DNA"/>
</dbReference>
<dbReference type="InterPro" id="IPR020622">
    <property type="entry name" value="Ala_racemase_pyridoxalP-BS"/>
</dbReference>
<comment type="similarity">
    <text evidence="4">Belongs to the alanine racemase family.</text>
</comment>
<protein>
    <recommendedName>
        <fullName evidence="4">Alanine racemase</fullName>
        <ecNumber evidence="4">5.1.1.1</ecNumber>
    </recommendedName>
</protein>
<proteinExistence type="inferred from homology"/>
<comment type="caution">
    <text evidence="6">The sequence shown here is derived from an EMBL/GenBank/DDBJ whole genome shotgun (WGS) entry which is preliminary data.</text>
</comment>
<dbReference type="PRINTS" id="PR00992">
    <property type="entry name" value="ALARACEMASE"/>
</dbReference>
<feature type="active site" description="Proton acceptor; specific for L-alanine" evidence="4">
    <location>
        <position position="266"/>
    </location>
</feature>
<feature type="domain" description="Alanine racemase C-terminal" evidence="5">
    <location>
        <begin position="245"/>
        <end position="374"/>
    </location>
</feature>
<dbReference type="InterPro" id="IPR001608">
    <property type="entry name" value="Ala_racemase_N"/>
</dbReference>
<comment type="catalytic activity">
    <reaction evidence="4">
        <text>L-alanine = D-alanine</text>
        <dbReference type="Rhea" id="RHEA:20249"/>
        <dbReference type="ChEBI" id="CHEBI:57416"/>
        <dbReference type="ChEBI" id="CHEBI:57972"/>
        <dbReference type="EC" id="5.1.1.1"/>
    </reaction>
</comment>
<dbReference type="HAMAP" id="MF_01201">
    <property type="entry name" value="Ala_racemase"/>
    <property type="match status" value="1"/>
</dbReference>
<dbReference type="SMART" id="SM01005">
    <property type="entry name" value="Ala_racemase_C"/>
    <property type="match status" value="1"/>
</dbReference>
<dbReference type="Gene3D" id="3.20.20.10">
    <property type="entry name" value="Alanine racemase"/>
    <property type="match status" value="1"/>
</dbReference>
<evidence type="ECO:0000256" key="1">
    <source>
        <dbReference type="ARBA" id="ARBA00001933"/>
    </source>
</evidence>
<feature type="modified residue" description="N6-(pyridoxal phosphate)lysine" evidence="4">
    <location>
        <position position="40"/>
    </location>
</feature>
<dbReference type="PANTHER" id="PTHR30511:SF0">
    <property type="entry name" value="ALANINE RACEMASE, CATABOLIC-RELATED"/>
    <property type="match status" value="1"/>
</dbReference>
<sequence>MVAAQMITEPVAEVDLDAIASNIRVLAALAPSAELMAVVKADGYGHGALPVAHAAIAAGAGSLGVATISEALALRAGGVTAPILSWLSTSGYAEAIAQDVRLGVNSRSQLDAIAAAAREIGRPVEVHVKVDTGLSRNGVTEAELPEVLRQLGRLRAEGAVRVHGLFSHLSHADVPDHPQNSAQLERLLAARASFDRHGIPVEQMHLGNSGTALARPDLHLDALRPGLAMYGYTPFENPDTSLTPAMTLKAPLALMKRVHAGDGVSYGHTWTAERDTTLGLVPLGYADGVPRIMSGKFDVAIGERRFPSVGRVCMDQFVVDLGPDASGVAEGDEVVLFGPAEGWRPNAREWAHAAQTIPWEILTSIGSRVPRSYIHSA</sequence>
<dbReference type="CDD" id="cd00430">
    <property type="entry name" value="PLPDE_III_AR"/>
    <property type="match status" value="1"/>
</dbReference>
<evidence type="ECO:0000256" key="2">
    <source>
        <dbReference type="ARBA" id="ARBA00022898"/>
    </source>
</evidence>
<feature type="binding site" evidence="4">
    <location>
        <position position="314"/>
    </location>
    <ligand>
        <name>substrate</name>
    </ligand>
</feature>
<keyword evidence="2 4" id="KW-0663">Pyridoxal phosphate</keyword>
<dbReference type="Gene3D" id="2.40.37.10">
    <property type="entry name" value="Lyase, Ornithine Decarboxylase, Chain A, domain 1"/>
    <property type="match status" value="1"/>
</dbReference>
<dbReference type="Pfam" id="PF01168">
    <property type="entry name" value="Ala_racemase_N"/>
    <property type="match status" value="1"/>
</dbReference>
<dbReference type="InterPro" id="IPR000821">
    <property type="entry name" value="Ala_racemase"/>
</dbReference>
<dbReference type="EC" id="5.1.1.1" evidence="4"/>
<keyword evidence="3 4" id="KW-0413">Isomerase</keyword>
<dbReference type="SUPFAM" id="SSF50621">
    <property type="entry name" value="Alanine racemase C-terminal domain-like"/>
    <property type="match status" value="1"/>
</dbReference>
<dbReference type="PANTHER" id="PTHR30511">
    <property type="entry name" value="ALANINE RACEMASE"/>
    <property type="match status" value="1"/>
</dbReference>
<evidence type="ECO:0000313" key="7">
    <source>
        <dbReference type="Proteomes" id="UP001501084"/>
    </source>
</evidence>
<dbReference type="RefSeq" id="WP_346058182.1">
    <property type="nucleotide sequence ID" value="NZ_BAAAOP010000007.1"/>
</dbReference>
<dbReference type="NCBIfam" id="TIGR00492">
    <property type="entry name" value="alr"/>
    <property type="match status" value="1"/>
</dbReference>
<comment type="pathway">
    <text evidence="4">Amino-acid biosynthesis; D-alanine biosynthesis; D-alanine from L-alanine: step 1/1.</text>
</comment>
<dbReference type="InterPro" id="IPR011079">
    <property type="entry name" value="Ala_racemase_C"/>
</dbReference>
<dbReference type="PROSITE" id="PS00395">
    <property type="entry name" value="ALANINE_RACEMASE"/>
    <property type="match status" value="1"/>
</dbReference>
<dbReference type="InterPro" id="IPR009006">
    <property type="entry name" value="Ala_racemase/Decarboxylase_C"/>
</dbReference>
<feature type="binding site" evidence="4">
    <location>
        <position position="136"/>
    </location>
    <ligand>
        <name>substrate</name>
    </ligand>
</feature>
<dbReference type="Proteomes" id="UP001501084">
    <property type="component" value="Unassembled WGS sequence"/>
</dbReference>
<comment type="function">
    <text evidence="4">Catalyzes the interconversion of L-alanine and D-alanine. May also act on other amino acids.</text>
</comment>
<organism evidence="6 7">
    <name type="scientific">Leucobacter alluvii</name>
    <dbReference type="NCBI Taxonomy" id="340321"/>
    <lineage>
        <taxon>Bacteria</taxon>
        <taxon>Bacillati</taxon>
        <taxon>Actinomycetota</taxon>
        <taxon>Actinomycetes</taxon>
        <taxon>Micrococcales</taxon>
        <taxon>Microbacteriaceae</taxon>
        <taxon>Leucobacter</taxon>
    </lineage>
</organism>
<feature type="active site" description="Proton acceptor; specific for D-alanine" evidence="4">
    <location>
        <position position="40"/>
    </location>
</feature>
<evidence type="ECO:0000256" key="3">
    <source>
        <dbReference type="ARBA" id="ARBA00023235"/>
    </source>
</evidence>
<keyword evidence="7" id="KW-1185">Reference proteome</keyword>
<evidence type="ECO:0000313" key="6">
    <source>
        <dbReference type="EMBL" id="GAA2188816.1"/>
    </source>
</evidence>
<dbReference type="SUPFAM" id="SSF51419">
    <property type="entry name" value="PLP-binding barrel"/>
    <property type="match status" value="1"/>
</dbReference>
<evidence type="ECO:0000259" key="5">
    <source>
        <dbReference type="SMART" id="SM01005"/>
    </source>
</evidence>
<accession>A0ABN3B8A9</accession>
<dbReference type="Pfam" id="PF00842">
    <property type="entry name" value="Ala_racemase_C"/>
    <property type="match status" value="1"/>
</dbReference>
<evidence type="ECO:0000256" key="4">
    <source>
        <dbReference type="HAMAP-Rule" id="MF_01201"/>
    </source>
</evidence>